<proteinExistence type="predicted"/>
<feature type="transmembrane region" description="Helical" evidence="6">
    <location>
        <begin position="156"/>
        <end position="173"/>
    </location>
</feature>
<dbReference type="GO" id="GO:0032153">
    <property type="term" value="C:cell division site"/>
    <property type="evidence" value="ECO:0007669"/>
    <property type="project" value="TreeGrafter"/>
</dbReference>
<dbReference type="InterPro" id="IPR011923">
    <property type="entry name" value="RodA/MrdB"/>
</dbReference>
<dbReference type="NCBIfam" id="TIGR02210">
    <property type="entry name" value="rodA_shape"/>
    <property type="match status" value="1"/>
</dbReference>
<dbReference type="GO" id="GO:0008360">
    <property type="term" value="P:regulation of cell shape"/>
    <property type="evidence" value="ECO:0007669"/>
    <property type="project" value="UniProtKB-KW"/>
</dbReference>
<sequence>MQVSFISQKYDRIILLATIVLALGGIFHLWTIVASGETYYLFHQVSWVCVGIGVMFLLSFFRVGLWQKGAYFFYGIILFFLLFVLLKEEGIYGAQRWIKIGAFSFQPSEFAKLILIIVLAKLLTNREKVSKKGIILSFCLTLIFLILVALQPDLGSAIILLPLWLAMLFLAGISLKRIFTILGLGSLLLPLSYFFLRPYQKTRILTFLNPGRDPLGAGWNILQSKVALGSGRLTGKGLGGAVHTQLSFLPRPFTDFILATVGEEWGFIGILLLLGLYLMIIARGMKIARQESNNFAKLVGAGIVILLFLQIFINVGMVVGIMPVTGVPLPLISYGGSSTIMFFAGIGILLSIKRFEDR</sequence>
<evidence type="ECO:0000256" key="6">
    <source>
        <dbReference type="SAM" id="Phobius"/>
    </source>
</evidence>
<feature type="transmembrane region" description="Helical" evidence="6">
    <location>
        <begin position="39"/>
        <end position="58"/>
    </location>
</feature>
<feature type="transmembrane region" description="Helical" evidence="6">
    <location>
        <begin position="265"/>
        <end position="283"/>
    </location>
</feature>
<evidence type="ECO:0000256" key="4">
    <source>
        <dbReference type="ARBA" id="ARBA00022989"/>
    </source>
</evidence>
<gene>
    <name evidence="7" type="ORF">LCGC14_2311960</name>
</gene>
<name>A0A0F9FFA4_9ZZZZ</name>
<evidence type="ECO:0000256" key="5">
    <source>
        <dbReference type="ARBA" id="ARBA00023136"/>
    </source>
</evidence>
<dbReference type="GO" id="GO:0005886">
    <property type="term" value="C:plasma membrane"/>
    <property type="evidence" value="ECO:0007669"/>
    <property type="project" value="TreeGrafter"/>
</dbReference>
<feature type="transmembrane region" description="Helical" evidence="6">
    <location>
        <begin position="331"/>
        <end position="352"/>
    </location>
</feature>
<dbReference type="PANTHER" id="PTHR30474">
    <property type="entry name" value="CELL CYCLE PROTEIN"/>
    <property type="match status" value="1"/>
</dbReference>
<comment type="caution">
    <text evidence="7">The sequence shown here is derived from an EMBL/GenBank/DDBJ whole genome shotgun (WGS) entry which is preliminary data.</text>
</comment>
<dbReference type="Pfam" id="PF01098">
    <property type="entry name" value="FTSW_RODA_SPOVE"/>
    <property type="match status" value="1"/>
</dbReference>
<feature type="transmembrane region" description="Helical" evidence="6">
    <location>
        <begin position="12"/>
        <end position="33"/>
    </location>
</feature>
<dbReference type="AlphaFoldDB" id="A0A0F9FFA4"/>
<dbReference type="GO" id="GO:0051301">
    <property type="term" value="P:cell division"/>
    <property type="evidence" value="ECO:0007669"/>
    <property type="project" value="InterPro"/>
</dbReference>
<dbReference type="InterPro" id="IPR018365">
    <property type="entry name" value="Cell_cycle_FtsW-rel_CS"/>
</dbReference>
<feature type="transmembrane region" description="Helical" evidence="6">
    <location>
        <begin position="98"/>
        <end position="120"/>
    </location>
</feature>
<dbReference type="EMBL" id="LAZR01032833">
    <property type="protein sequence ID" value="KKL49792.1"/>
    <property type="molecule type" value="Genomic_DNA"/>
</dbReference>
<feature type="transmembrane region" description="Helical" evidence="6">
    <location>
        <begin position="178"/>
        <end position="196"/>
    </location>
</feature>
<evidence type="ECO:0000256" key="1">
    <source>
        <dbReference type="ARBA" id="ARBA00004141"/>
    </source>
</evidence>
<dbReference type="GO" id="GO:0015648">
    <property type="term" value="F:lipid-linked peptidoglycan transporter activity"/>
    <property type="evidence" value="ECO:0007669"/>
    <property type="project" value="TreeGrafter"/>
</dbReference>
<dbReference type="PROSITE" id="PS00428">
    <property type="entry name" value="FTSW_RODA_SPOVE"/>
    <property type="match status" value="1"/>
</dbReference>
<comment type="subcellular location">
    <subcellularLocation>
        <location evidence="1">Membrane</location>
        <topology evidence="1">Multi-pass membrane protein</topology>
    </subcellularLocation>
</comment>
<organism evidence="7">
    <name type="scientific">marine sediment metagenome</name>
    <dbReference type="NCBI Taxonomy" id="412755"/>
    <lineage>
        <taxon>unclassified sequences</taxon>
        <taxon>metagenomes</taxon>
        <taxon>ecological metagenomes</taxon>
    </lineage>
</organism>
<keyword evidence="3" id="KW-0133">Cell shape</keyword>
<accession>A0A0F9FFA4</accession>
<evidence type="ECO:0000256" key="2">
    <source>
        <dbReference type="ARBA" id="ARBA00022692"/>
    </source>
</evidence>
<evidence type="ECO:0000313" key="7">
    <source>
        <dbReference type="EMBL" id="KKL49792.1"/>
    </source>
</evidence>
<reference evidence="7" key="1">
    <citation type="journal article" date="2015" name="Nature">
        <title>Complex archaea that bridge the gap between prokaryotes and eukaryotes.</title>
        <authorList>
            <person name="Spang A."/>
            <person name="Saw J.H."/>
            <person name="Jorgensen S.L."/>
            <person name="Zaremba-Niedzwiedzka K."/>
            <person name="Martijn J."/>
            <person name="Lind A.E."/>
            <person name="van Eijk R."/>
            <person name="Schleper C."/>
            <person name="Guy L."/>
            <person name="Ettema T.J."/>
        </authorList>
    </citation>
    <scope>NUCLEOTIDE SEQUENCE</scope>
</reference>
<dbReference type="InterPro" id="IPR001182">
    <property type="entry name" value="FtsW/RodA"/>
</dbReference>
<evidence type="ECO:0000256" key="3">
    <source>
        <dbReference type="ARBA" id="ARBA00022960"/>
    </source>
</evidence>
<keyword evidence="4 6" id="KW-1133">Transmembrane helix</keyword>
<feature type="transmembrane region" description="Helical" evidence="6">
    <location>
        <begin position="295"/>
        <end position="319"/>
    </location>
</feature>
<keyword evidence="5 6" id="KW-0472">Membrane</keyword>
<evidence type="ECO:0008006" key="8">
    <source>
        <dbReference type="Google" id="ProtNLM"/>
    </source>
</evidence>
<protein>
    <recommendedName>
        <fullName evidence="8">Rod shape-determining protein RodA</fullName>
    </recommendedName>
</protein>
<feature type="transmembrane region" description="Helical" evidence="6">
    <location>
        <begin position="70"/>
        <end position="86"/>
    </location>
</feature>
<feature type="transmembrane region" description="Helical" evidence="6">
    <location>
        <begin position="132"/>
        <end position="150"/>
    </location>
</feature>
<keyword evidence="2 6" id="KW-0812">Transmembrane</keyword>